<organism evidence="1 2">
    <name type="scientific">Paxillus rubicundulus Ve08.2h10</name>
    <dbReference type="NCBI Taxonomy" id="930991"/>
    <lineage>
        <taxon>Eukaryota</taxon>
        <taxon>Fungi</taxon>
        <taxon>Dikarya</taxon>
        <taxon>Basidiomycota</taxon>
        <taxon>Agaricomycotina</taxon>
        <taxon>Agaricomycetes</taxon>
        <taxon>Agaricomycetidae</taxon>
        <taxon>Boletales</taxon>
        <taxon>Paxilineae</taxon>
        <taxon>Paxillaceae</taxon>
        <taxon>Paxillus</taxon>
    </lineage>
</organism>
<evidence type="ECO:0000313" key="1">
    <source>
        <dbReference type="EMBL" id="KIK94864.1"/>
    </source>
</evidence>
<accession>A0A0D0E2K6</accession>
<evidence type="ECO:0000313" key="2">
    <source>
        <dbReference type="Proteomes" id="UP000054538"/>
    </source>
</evidence>
<dbReference type="Proteomes" id="UP000054538">
    <property type="component" value="Unassembled WGS sequence"/>
</dbReference>
<dbReference type="InParanoid" id="A0A0D0E2K6"/>
<sequence>MSDIVLSVPTRACPPRNYVPEVSDSPVTVRVLFNPFWNGKVGCDSQELFKNPVGMEYWAITSFSKGLCFPSNPFSSIERAALFSVCFPCLRSDQFFTMLCGFLTRVDCRRISPWSSTVRLMGMSCNDRGGRCFGVSQPSQAFIGMGSWLSGRIAYAGSPYTSWMCISSSIEIKALKVQRCGIYRKYAILPWASLEVHEILIQG</sequence>
<reference evidence="1 2" key="1">
    <citation type="submission" date="2014-04" db="EMBL/GenBank/DDBJ databases">
        <authorList>
            <consortium name="DOE Joint Genome Institute"/>
            <person name="Kuo A."/>
            <person name="Kohler A."/>
            <person name="Jargeat P."/>
            <person name="Nagy L.G."/>
            <person name="Floudas D."/>
            <person name="Copeland A."/>
            <person name="Barry K.W."/>
            <person name="Cichocki N."/>
            <person name="Veneault-Fourrey C."/>
            <person name="LaButti K."/>
            <person name="Lindquist E.A."/>
            <person name="Lipzen A."/>
            <person name="Lundell T."/>
            <person name="Morin E."/>
            <person name="Murat C."/>
            <person name="Sun H."/>
            <person name="Tunlid A."/>
            <person name="Henrissat B."/>
            <person name="Grigoriev I.V."/>
            <person name="Hibbett D.S."/>
            <person name="Martin F."/>
            <person name="Nordberg H.P."/>
            <person name="Cantor M.N."/>
            <person name="Hua S.X."/>
        </authorList>
    </citation>
    <scope>NUCLEOTIDE SEQUENCE [LARGE SCALE GENOMIC DNA]</scope>
    <source>
        <strain evidence="1 2">Ve08.2h10</strain>
    </source>
</reference>
<proteinExistence type="predicted"/>
<keyword evidence="2" id="KW-1185">Reference proteome</keyword>
<name>A0A0D0E2K6_9AGAM</name>
<dbReference type="HOGENOM" id="CLU_1349319_0_0_1"/>
<reference evidence="2" key="2">
    <citation type="submission" date="2015-01" db="EMBL/GenBank/DDBJ databases">
        <title>Evolutionary Origins and Diversification of the Mycorrhizal Mutualists.</title>
        <authorList>
            <consortium name="DOE Joint Genome Institute"/>
            <consortium name="Mycorrhizal Genomics Consortium"/>
            <person name="Kohler A."/>
            <person name="Kuo A."/>
            <person name="Nagy L.G."/>
            <person name="Floudas D."/>
            <person name="Copeland A."/>
            <person name="Barry K.W."/>
            <person name="Cichocki N."/>
            <person name="Veneault-Fourrey C."/>
            <person name="LaButti K."/>
            <person name="Lindquist E.A."/>
            <person name="Lipzen A."/>
            <person name="Lundell T."/>
            <person name="Morin E."/>
            <person name="Murat C."/>
            <person name="Riley R."/>
            <person name="Ohm R."/>
            <person name="Sun H."/>
            <person name="Tunlid A."/>
            <person name="Henrissat B."/>
            <person name="Grigoriev I.V."/>
            <person name="Hibbett D.S."/>
            <person name="Martin F."/>
        </authorList>
    </citation>
    <scope>NUCLEOTIDE SEQUENCE [LARGE SCALE GENOMIC DNA]</scope>
    <source>
        <strain evidence="2">Ve08.2h10</strain>
    </source>
</reference>
<dbReference type="EMBL" id="KN825079">
    <property type="protein sequence ID" value="KIK94864.1"/>
    <property type="molecule type" value="Genomic_DNA"/>
</dbReference>
<protein>
    <submittedName>
        <fullName evidence="1">Uncharacterized protein</fullName>
    </submittedName>
</protein>
<gene>
    <name evidence="1" type="ORF">PAXRUDRAFT_421088</name>
</gene>
<dbReference type="AlphaFoldDB" id="A0A0D0E2K6"/>